<evidence type="ECO:0000256" key="2">
    <source>
        <dbReference type="ARBA" id="ARBA00023125"/>
    </source>
</evidence>
<dbReference type="PROSITE" id="PS50932">
    <property type="entry name" value="HTH_LACI_2"/>
    <property type="match status" value="1"/>
</dbReference>
<dbReference type="InterPro" id="IPR010982">
    <property type="entry name" value="Lambda_DNA-bd_dom_sf"/>
</dbReference>
<dbReference type="SMART" id="SM00354">
    <property type="entry name" value="HTH_LACI"/>
    <property type="match status" value="1"/>
</dbReference>
<evidence type="ECO:0000259" key="4">
    <source>
        <dbReference type="PROSITE" id="PS50932"/>
    </source>
</evidence>
<dbReference type="HOGENOM" id="CLU_037628_6_1_11"/>
<dbReference type="InterPro" id="IPR000843">
    <property type="entry name" value="HTH_LacI"/>
</dbReference>
<dbReference type="SUPFAM" id="SSF53822">
    <property type="entry name" value="Periplasmic binding protein-like I"/>
    <property type="match status" value="1"/>
</dbReference>
<dbReference type="PANTHER" id="PTHR30146:SF109">
    <property type="entry name" value="HTH-TYPE TRANSCRIPTIONAL REGULATOR GALS"/>
    <property type="match status" value="1"/>
</dbReference>
<dbReference type="EMBL" id="CM000951">
    <property type="protein sequence ID" value="EDY60530.1"/>
    <property type="molecule type" value="Genomic_DNA"/>
</dbReference>
<dbReference type="Gene3D" id="1.10.260.40">
    <property type="entry name" value="lambda repressor-like DNA-binding domains"/>
    <property type="match status" value="1"/>
</dbReference>
<dbReference type="Pfam" id="PF00356">
    <property type="entry name" value="LacI"/>
    <property type="match status" value="1"/>
</dbReference>
<dbReference type="CDD" id="cd01392">
    <property type="entry name" value="HTH_LacI"/>
    <property type="match status" value="1"/>
</dbReference>
<dbReference type="AlphaFoldDB" id="B5I625"/>
<dbReference type="SUPFAM" id="SSF47413">
    <property type="entry name" value="lambda repressor-like DNA-binding domains"/>
    <property type="match status" value="1"/>
</dbReference>
<keyword evidence="3" id="KW-0804">Transcription</keyword>
<dbReference type="GO" id="GO:0003700">
    <property type="term" value="F:DNA-binding transcription factor activity"/>
    <property type="evidence" value="ECO:0007669"/>
    <property type="project" value="TreeGrafter"/>
</dbReference>
<dbReference type="Gene3D" id="3.40.50.2300">
    <property type="match status" value="2"/>
</dbReference>
<evidence type="ECO:0000313" key="6">
    <source>
        <dbReference type="Proteomes" id="UP000002785"/>
    </source>
</evidence>
<dbReference type="GO" id="GO:0000976">
    <property type="term" value="F:transcription cis-regulatory region binding"/>
    <property type="evidence" value="ECO:0007669"/>
    <property type="project" value="TreeGrafter"/>
</dbReference>
<dbReference type="InterPro" id="IPR028082">
    <property type="entry name" value="Peripla_BP_I"/>
</dbReference>
<dbReference type="Proteomes" id="UP000002785">
    <property type="component" value="Chromosome"/>
</dbReference>
<sequence length="354" mass="38234">MRRRSMDVDRAPVMADVARIAGVSHQTVSRVLHDHPNVRATTRERVLAAVRELGYRPNAAARTLATRRTRTLGVISFNTTLYGPACMLYGIEQAARQYEYFVTVAAVGTLDRSSVLDAVDRLRNQGVEGIIVIAPQTAAVGALANVPADVPLVAVGCGTHTALASVAVDNEAGAELATSYLLDLGHRTVHHLVGPRSWLDAQEREAGWRGALEKRGAPVPRALAGADWTARTGYEHGQRIAADREVTAVFCANDHMALGLLRAVQQAGRRVPEDISVVGFDDMPETEYFGPSLTTVRQDFDELGRRALRALIEIVGDPDAGIPASGDRPHIVIPPSLVVRTSATRPRHRTESTT</sequence>
<feature type="domain" description="HTH lacI-type" evidence="4">
    <location>
        <begin position="12"/>
        <end position="66"/>
    </location>
</feature>
<evidence type="ECO:0000256" key="3">
    <source>
        <dbReference type="ARBA" id="ARBA00023163"/>
    </source>
</evidence>
<protein>
    <submittedName>
        <fullName evidence="5">Catabolite control protein A</fullName>
    </submittedName>
</protein>
<reference evidence="5" key="1">
    <citation type="submission" date="2009-10" db="EMBL/GenBank/DDBJ databases">
        <title>The genome sequence of Streptomyces sviceus strain ATCC 29083.</title>
        <authorList>
            <consortium name="The Broad Institute Genome Sequencing Platform"/>
            <consortium name="Broad Institute Microbial Sequencing Center"/>
            <person name="Fischbach M."/>
            <person name="Godfrey P."/>
            <person name="Ward D."/>
            <person name="Young S."/>
            <person name="Zeng Q."/>
            <person name="Koehrsen M."/>
            <person name="Alvarado L."/>
            <person name="Berlin A.M."/>
            <person name="Bochicchio J."/>
            <person name="Borenstein D."/>
            <person name="Chapman S.B."/>
            <person name="Chen Z."/>
            <person name="Engels R."/>
            <person name="Freedman E."/>
            <person name="Gellesch M."/>
            <person name="Goldberg J."/>
            <person name="Griggs A."/>
            <person name="Gujja S."/>
            <person name="Heilman E.R."/>
            <person name="Heiman D.I."/>
            <person name="Hepburn T.A."/>
            <person name="Howarth C."/>
            <person name="Jen D."/>
            <person name="Larson L."/>
            <person name="Lewis B."/>
            <person name="Mehta T."/>
            <person name="Park D."/>
            <person name="Pearson M."/>
            <person name="Richards J."/>
            <person name="Roberts A."/>
            <person name="Saif S."/>
            <person name="Shea T.D."/>
            <person name="Shenoy N."/>
            <person name="Sisk P."/>
            <person name="Stolte C."/>
            <person name="Sykes S.N."/>
            <person name="Thomson T."/>
            <person name="Walk T."/>
            <person name="White J."/>
            <person name="Yandava C."/>
            <person name="Straight P."/>
            <person name="Clardy J."/>
            <person name="Hung D."/>
            <person name="Kolter R."/>
            <person name="Mekalanos J."/>
            <person name="Walker S."/>
            <person name="Walsh C.T."/>
            <person name="Wieland-Brown L.C."/>
            <person name="Haas B."/>
            <person name="Nusbaum C."/>
            <person name="Birren B."/>
        </authorList>
    </citation>
    <scope>NUCLEOTIDE SEQUENCE [LARGE SCALE GENOMIC DNA]</scope>
    <source>
        <strain evidence="5">ATCC 29083</strain>
    </source>
</reference>
<accession>B5I625</accession>
<dbReference type="InterPro" id="IPR046335">
    <property type="entry name" value="LacI/GalR-like_sensor"/>
</dbReference>
<keyword evidence="1" id="KW-0805">Transcription regulation</keyword>
<evidence type="ECO:0000256" key="1">
    <source>
        <dbReference type="ARBA" id="ARBA00023015"/>
    </source>
</evidence>
<keyword evidence="2" id="KW-0238">DNA-binding</keyword>
<evidence type="ECO:0000313" key="5">
    <source>
        <dbReference type="EMBL" id="EDY60530.1"/>
    </source>
</evidence>
<gene>
    <name evidence="5" type="ORF">SSEG_06998</name>
</gene>
<dbReference type="Pfam" id="PF13377">
    <property type="entry name" value="Peripla_BP_3"/>
    <property type="match status" value="1"/>
</dbReference>
<dbReference type="PANTHER" id="PTHR30146">
    <property type="entry name" value="LACI-RELATED TRANSCRIPTIONAL REPRESSOR"/>
    <property type="match status" value="1"/>
</dbReference>
<name>B5I625_STRX2</name>
<dbReference type="CDD" id="cd01574">
    <property type="entry name" value="PBP1_LacI"/>
    <property type="match status" value="1"/>
</dbReference>
<dbReference type="PROSITE" id="PS00356">
    <property type="entry name" value="HTH_LACI_1"/>
    <property type="match status" value="1"/>
</dbReference>
<organism evidence="5 6">
    <name type="scientific">Streptomyces sviceus (strain ATCC 29083 / DSM 924 / JCM 4929 / NBRC 13980 / NCIMB 11184 / NRRL 5439 / UC 5370)</name>
    <dbReference type="NCBI Taxonomy" id="463191"/>
    <lineage>
        <taxon>Bacteria</taxon>
        <taxon>Bacillati</taxon>
        <taxon>Actinomycetota</taxon>
        <taxon>Actinomycetes</taxon>
        <taxon>Kitasatosporales</taxon>
        <taxon>Streptomycetaceae</taxon>
        <taxon>Streptomyces</taxon>
    </lineage>
</organism>
<keyword evidence="6" id="KW-1185">Reference proteome</keyword>
<dbReference type="eggNOG" id="COG1609">
    <property type="taxonomic scope" value="Bacteria"/>
</dbReference>
<proteinExistence type="predicted"/>